<sequence>MTTQLPFIILLLVVALHVNCCNHHLAMGLSEDDRMAEYHKRGYVWPLERMVPDTPGWKRILNRRFEQIERVQNTNDRYNGWLAFMASALVASNYTENGWGLTRAPEHITKRLQERLYMTLGVAKKIEKELCDDSGEGCVVSEEEVLEPIGWGTRKEHFINVIEAEDHARPIMIHGEDGENDDILREMQPMFEWWSGIELRPSIAYGIRAYRNDSNLLMHVDKSSTHVISGIFHVDRSDDAEPWPIVIEDFQGNTNQVYLAPGDVLFYESSKCFHGRPQKHYRPVNHNQDINNEIHYAVPKHWNKLKQPTNGIDEMVVVGTSFKEPNCKNLLCSLDETHEQSGHLVTWHGPAPRGKIVTTGWDPVMMTPPKEWEEENYDGAKGDASEAWNVLGITVEDEL</sequence>
<reference evidence="2 3" key="1">
    <citation type="submission" date="2024-10" db="EMBL/GenBank/DDBJ databases">
        <title>Updated reference genomes for cyclostephanoid diatoms.</title>
        <authorList>
            <person name="Roberts W.R."/>
            <person name="Alverson A.J."/>
        </authorList>
    </citation>
    <scope>NUCLEOTIDE SEQUENCE [LARGE SCALE GENOMIC DNA]</scope>
    <source>
        <strain evidence="2 3">AJA276-08</strain>
    </source>
</reference>
<feature type="signal peptide" evidence="1">
    <location>
        <begin position="1"/>
        <end position="20"/>
    </location>
</feature>
<accession>A0ABD3NG12</accession>
<proteinExistence type="predicted"/>
<dbReference type="EMBL" id="JALLAZ020001501">
    <property type="protein sequence ID" value="KAL3773902.1"/>
    <property type="molecule type" value="Genomic_DNA"/>
</dbReference>
<keyword evidence="3" id="KW-1185">Reference proteome</keyword>
<evidence type="ECO:0000313" key="2">
    <source>
        <dbReference type="EMBL" id="KAL3773902.1"/>
    </source>
</evidence>
<protein>
    <recommendedName>
        <fullName evidence="4">Fe2OG dioxygenase domain-containing protein</fullName>
    </recommendedName>
</protein>
<evidence type="ECO:0000256" key="1">
    <source>
        <dbReference type="SAM" id="SignalP"/>
    </source>
</evidence>
<comment type="caution">
    <text evidence="2">The sequence shown here is derived from an EMBL/GenBank/DDBJ whole genome shotgun (WGS) entry which is preliminary data.</text>
</comment>
<feature type="chain" id="PRO_5044783896" description="Fe2OG dioxygenase domain-containing protein" evidence="1">
    <location>
        <begin position="21"/>
        <end position="399"/>
    </location>
</feature>
<dbReference type="Proteomes" id="UP001530315">
    <property type="component" value="Unassembled WGS sequence"/>
</dbReference>
<gene>
    <name evidence="2" type="ORF">ACHAW5_010313</name>
</gene>
<organism evidence="2 3">
    <name type="scientific">Stephanodiscus triporus</name>
    <dbReference type="NCBI Taxonomy" id="2934178"/>
    <lineage>
        <taxon>Eukaryota</taxon>
        <taxon>Sar</taxon>
        <taxon>Stramenopiles</taxon>
        <taxon>Ochrophyta</taxon>
        <taxon>Bacillariophyta</taxon>
        <taxon>Coscinodiscophyceae</taxon>
        <taxon>Thalassiosirophycidae</taxon>
        <taxon>Stephanodiscales</taxon>
        <taxon>Stephanodiscaceae</taxon>
        <taxon>Stephanodiscus</taxon>
    </lineage>
</organism>
<dbReference type="AlphaFoldDB" id="A0ABD3NG12"/>
<evidence type="ECO:0000313" key="3">
    <source>
        <dbReference type="Proteomes" id="UP001530315"/>
    </source>
</evidence>
<evidence type="ECO:0008006" key="4">
    <source>
        <dbReference type="Google" id="ProtNLM"/>
    </source>
</evidence>
<keyword evidence="1" id="KW-0732">Signal</keyword>
<name>A0ABD3NG12_9STRA</name>